<feature type="domain" description="HTH tetR-type" evidence="6">
    <location>
        <begin position="12"/>
        <end position="71"/>
    </location>
</feature>
<dbReference type="Proteomes" id="UP000557772">
    <property type="component" value="Unassembled WGS sequence"/>
</dbReference>
<organism evidence="7 8">
    <name type="scientific">Flexivirga aerilata</name>
    <dbReference type="NCBI Taxonomy" id="1656889"/>
    <lineage>
        <taxon>Bacteria</taxon>
        <taxon>Bacillati</taxon>
        <taxon>Actinomycetota</taxon>
        <taxon>Actinomycetes</taxon>
        <taxon>Micrococcales</taxon>
        <taxon>Dermacoccaceae</taxon>
        <taxon>Flexivirga</taxon>
    </lineage>
</organism>
<dbReference type="PROSITE" id="PS50977">
    <property type="entry name" value="HTH_TETR_2"/>
    <property type="match status" value="1"/>
</dbReference>
<dbReference type="Pfam" id="PF21597">
    <property type="entry name" value="TetR_C_43"/>
    <property type="match status" value="1"/>
</dbReference>
<dbReference type="RefSeq" id="WP_171151866.1">
    <property type="nucleotide sequence ID" value="NZ_JABENB010000001.1"/>
</dbReference>
<evidence type="ECO:0000313" key="8">
    <source>
        <dbReference type="Proteomes" id="UP000557772"/>
    </source>
</evidence>
<dbReference type="InterPro" id="IPR036271">
    <property type="entry name" value="Tet_transcr_reg_TetR-rel_C_sf"/>
</dbReference>
<dbReference type="Pfam" id="PF00440">
    <property type="entry name" value="TetR_N"/>
    <property type="match status" value="1"/>
</dbReference>
<dbReference type="Gene3D" id="1.10.357.10">
    <property type="entry name" value="Tetracycline Repressor, domain 2"/>
    <property type="match status" value="1"/>
</dbReference>
<dbReference type="InterPro" id="IPR009057">
    <property type="entry name" value="Homeodomain-like_sf"/>
</dbReference>
<dbReference type="GO" id="GO:0000976">
    <property type="term" value="F:transcription cis-regulatory region binding"/>
    <property type="evidence" value="ECO:0007669"/>
    <property type="project" value="TreeGrafter"/>
</dbReference>
<evidence type="ECO:0000256" key="2">
    <source>
        <dbReference type="ARBA" id="ARBA00023125"/>
    </source>
</evidence>
<keyword evidence="1" id="KW-0805">Transcription regulation</keyword>
<dbReference type="GO" id="GO:0003700">
    <property type="term" value="F:DNA-binding transcription factor activity"/>
    <property type="evidence" value="ECO:0007669"/>
    <property type="project" value="TreeGrafter"/>
</dbReference>
<dbReference type="PANTHER" id="PTHR30055:SF234">
    <property type="entry name" value="HTH-TYPE TRANSCRIPTIONAL REGULATOR BETI"/>
    <property type="match status" value="1"/>
</dbReference>
<evidence type="ECO:0000259" key="6">
    <source>
        <dbReference type="PROSITE" id="PS50977"/>
    </source>
</evidence>
<dbReference type="AlphaFoldDB" id="A0A849AIN8"/>
<feature type="region of interest" description="Disordered" evidence="5">
    <location>
        <begin position="185"/>
        <end position="214"/>
    </location>
</feature>
<feature type="DNA-binding region" description="H-T-H motif" evidence="4">
    <location>
        <begin position="34"/>
        <end position="53"/>
    </location>
</feature>
<comment type="caution">
    <text evidence="7">The sequence shown here is derived from an EMBL/GenBank/DDBJ whole genome shotgun (WGS) entry which is preliminary data.</text>
</comment>
<dbReference type="EMBL" id="JABENB010000001">
    <property type="protein sequence ID" value="NNG38280.1"/>
    <property type="molecule type" value="Genomic_DNA"/>
</dbReference>
<keyword evidence="3" id="KW-0804">Transcription</keyword>
<dbReference type="PANTHER" id="PTHR30055">
    <property type="entry name" value="HTH-TYPE TRANSCRIPTIONAL REGULATOR RUTR"/>
    <property type="match status" value="1"/>
</dbReference>
<gene>
    <name evidence="7" type="ORF">HJ588_03200</name>
</gene>
<evidence type="ECO:0000256" key="5">
    <source>
        <dbReference type="SAM" id="MobiDB-lite"/>
    </source>
</evidence>
<reference evidence="7 8" key="1">
    <citation type="submission" date="2020-05" db="EMBL/GenBank/DDBJ databases">
        <title>Flexivirga sp. ID2601S isolated from air conditioner.</title>
        <authorList>
            <person name="Kim D.H."/>
        </authorList>
    </citation>
    <scope>NUCLEOTIDE SEQUENCE [LARGE SCALE GENOMIC DNA]</scope>
    <source>
        <strain evidence="7 8">ID2601S</strain>
    </source>
</reference>
<accession>A0A849AIN8</accession>
<sequence length="214" mass="22844">MPDTRGRYAESLRNDKVLLAGARRAVARRGADVSVADIAAESGLGVGSIYRRFASKEAVLQYLCTLALEQVATAAEQALAIPPSWSTFAGFVESVVEFEPGSLATVAAVVTVTDDMWSSALRVRALLADVLRRAQEAGLVRVDITVLDLQAIIVQLGRPSPGLSPQAQADVRSRLVTVTLDGLRPQSYSTLPGEPPTEAGFDDIWRPSSDQPGR</sequence>
<name>A0A849AIN8_9MICO</name>
<protein>
    <submittedName>
        <fullName evidence="7">TetR/AcrR family transcriptional regulator</fullName>
    </submittedName>
</protein>
<proteinExistence type="predicted"/>
<evidence type="ECO:0000256" key="3">
    <source>
        <dbReference type="ARBA" id="ARBA00023163"/>
    </source>
</evidence>
<dbReference type="SUPFAM" id="SSF46689">
    <property type="entry name" value="Homeodomain-like"/>
    <property type="match status" value="1"/>
</dbReference>
<dbReference type="SUPFAM" id="SSF48498">
    <property type="entry name" value="Tetracyclin repressor-like, C-terminal domain"/>
    <property type="match status" value="1"/>
</dbReference>
<evidence type="ECO:0000256" key="4">
    <source>
        <dbReference type="PROSITE-ProRule" id="PRU00335"/>
    </source>
</evidence>
<evidence type="ECO:0000313" key="7">
    <source>
        <dbReference type="EMBL" id="NNG38280.1"/>
    </source>
</evidence>
<dbReference type="InterPro" id="IPR050109">
    <property type="entry name" value="HTH-type_TetR-like_transc_reg"/>
</dbReference>
<dbReference type="PRINTS" id="PR00455">
    <property type="entry name" value="HTHTETR"/>
</dbReference>
<evidence type="ECO:0000256" key="1">
    <source>
        <dbReference type="ARBA" id="ARBA00023015"/>
    </source>
</evidence>
<dbReference type="InterPro" id="IPR049445">
    <property type="entry name" value="TetR_SbtR-like_C"/>
</dbReference>
<keyword evidence="8" id="KW-1185">Reference proteome</keyword>
<keyword evidence="2 4" id="KW-0238">DNA-binding</keyword>
<dbReference type="InterPro" id="IPR001647">
    <property type="entry name" value="HTH_TetR"/>
</dbReference>